<dbReference type="GO" id="GO:0006260">
    <property type="term" value="P:DNA replication"/>
    <property type="evidence" value="ECO:0007669"/>
    <property type="project" value="UniProtKB-KW"/>
</dbReference>
<keyword evidence="6 12" id="KW-0548">Nucleotidyltransferase</keyword>
<evidence type="ECO:0000259" key="11">
    <source>
        <dbReference type="SMART" id="SM00481"/>
    </source>
</evidence>
<evidence type="ECO:0000256" key="7">
    <source>
        <dbReference type="ARBA" id="ARBA00022705"/>
    </source>
</evidence>
<comment type="catalytic activity">
    <reaction evidence="10">
        <text>DNA(n) + a 2'-deoxyribonucleoside 5'-triphosphate = DNA(n+1) + diphosphate</text>
        <dbReference type="Rhea" id="RHEA:22508"/>
        <dbReference type="Rhea" id="RHEA-COMP:17339"/>
        <dbReference type="Rhea" id="RHEA-COMP:17340"/>
        <dbReference type="ChEBI" id="CHEBI:33019"/>
        <dbReference type="ChEBI" id="CHEBI:61560"/>
        <dbReference type="ChEBI" id="CHEBI:173112"/>
        <dbReference type="EC" id="2.7.7.7"/>
    </reaction>
</comment>
<dbReference type="Pfam" id="PF07733">
    <property type="entry name" value="DNA_pol3_alpha"/>
    <property type="match status" value="1"/>
</dbReference>
<evidence type="ECO:0000256" key="6">
    <source>
        <dbReference type="ARBA" id="ARBA00022695"/>
    </source>
</evidence>
<evidence type="ECO:0000256" key="10">
    <source>
        <dbReference type="ARBA" id="ARBA00049244"/>
    </source>
</evidence>
<evidence type="ECO:0000313" key="12">
    <source>
        <dbReference type="EMBL" id="MBP0724051.1"/>
    </source>
</evidence>
<dbReference type="Pfam" id="PF14579">
    <property type="entry name" value="HHH_6"/>
    <property type="match status" value="1"/>
</dbReference>
<dbReference type="NCBIfam" id="NF004226">
    <property type="entry name" value="PRK05673.1"/>
    <property type="match status" value="1"/>
</dbReference>
<evidence type="ECO:0000256" key="5">
    <source>
        <dbReference type="ARBA" id="ARBA00022679"/>
    </source>
</evidence>
<gene>
    <name evidence="12" type="ORF">J5Y03_02490</name>
</gene>
<dbReference type="NCBIfam" id="NF005298">
    <property type="entry name" value="PRK06826.1"/>
    <property type="match status" value="1"/>
</dbReference>
<dbReference type="InterPro" id="IPR041931">
    <property type="entry name" value="DNA_pol3_alpha_thumb_dom"/>
</dbReference>
<dbReference type="GO" id="GO:0003676">
    <property type="term" value="F:nucleic acid binding"/>
    <property type="evidence" value="ECO:0007669"/>
    <property type="project" value="InterPro"/>
</dbReference>
<dbReference type="SMART" id="SM00481">
    <property type="entry name" value="POLIIIAc"/>
    <property type="match status" value="1"/>
</dbReference>
<dbReference type="AlphaFoldDB" id="A0A940SI18"/>
<evidence type="ECO:0000256" key="2">
    <source>
        <dbReference type="ARBA" id="ARBA00009496"/>
    </source>
</evidence>
<comment type="caution">
    <text evidence="12">The sequence shown here is derived from an EMBL/GenBank/DDBJ whole genome shotgun (WGS) entry which is preliminary data.</text>
</comment>
<dbReference type="Gene3D" id="1.10.150.870">
    <property type="match status" value="1"/>
</dbReference>
<dbReference type="Proteomes" id="UP000682134">
    <property type="component" value="Unassembled WGS sequence"/>
</dbReference>
<dbReference type="RefSeq" id="WP_209402098.1">
    <property type="nucleotide sequence ID" value="NZ_JAGIYQ010000001.1"/>
</dbReference>
<dbReference type="Pfam" id="PF02811">
    <property type="entry name" value="PHP"/>
    <property type="match status" value="1"/>
</dbReference>
<dbReference type="SUPFAM" id="SSF89550">
    <property type="entry name" value="PHP domain-like"/>
    <property type="match status" value="1"/>
</dbReference>
<dbReference type="PANTHER" id="PTHR32294:SF0">
    <property type="entry name" value="DNA POLYMERASE III SUBUNIT ALPHA"/>
    <property type="match status" value="1"/>
</dbReference>
<evidence type="ECO:0000256" key="9">
    <source>
        <dbReference type="ARBA" id="ARBA00025611"/>
    </source>
</evidence>
<dbReference type="EMBL" id="JAGIYQ010000001">
    <property type="protein sequence ID" value="MBP0724051.1"/>
    <property type="molecule type" value="Genomic_DNA"/>
</dbReference>
<comment type="function">
    <text evidence="9">DNA polymerase III is a complex, multichain enzyme responsible for most of the replicative synthesis in bacteria. This DNA polymerase also exhibits 3' to 5' exonuclease activity. The alpha chain is the DNA polymerase.</text>
</comment>
<name>A0A940SI18_9BACI</name>
<dbReference type="Pfam" id="PF01336">
    <property type="entry name" value="tRNA_anti-codon"/>
    <property type="match status" value="1"/>
</dbReference>
<keyword evidence="5 12" id="KW-0808">Transferase</keyword>
<evidence type="ECO:0000256" key="3">
    <source>
        <dbReference type="ARBA" id="ARBA00012417"/>
    </source>
</evidence>
<evidence type="ECO:0000313" key="13">
    <source>
        <dbReference type="Proteomes" id="UP000682134"/>
    </source>
</evidence>
<dbReference type="InterPro" id="IPR011708">
    <property type="entry name" value="DNA_pol3_alpha_NTPase_dom"/>
</dbReference>
<dbReference type="InterPro" id="IPR004013">
    <property type="entry name" value="PHP_dom"/>
</dbReference>
<accession>A0A940SI18</accession>
<dbReference type="InterPro" id="IPR004365">
    <property type="entry name" value="NA-bd_OB_tRNA"/>
</dbReference>
<evidence type="ECO:0000256" key="8">
    <source>
        <dbReference type="ARBA" id="ARBA00022932"/>
    </source>
</evidence>
<comment type="subcellular location">
    <subcellularLocation>
        <location evidence="1">Cytoplasm</location>
    </subcellularLocation>
</comment>
<dbReference type="InterPro" id="IPR003141">
    <property type="entry name" value="Pol/His_phosphatase_N"/>
</dbReference>
<dbReference type="Pfam" id="PF17657">
    <property type="entry name" value="DNA_pol3_finger"/>
    <property type="match status" value="1"/>
</dbReference>
<comment type="similarity">
    <text evidence="2">Belongs to the DNA polymerase type-C family. DnaE subfamily.</text>
</comment>
<dbReference type="CDD" id="cd04485">
    <property type="entry name" value="DnaE_OBF"/>
    <property type="match status" value="1"/>
</dbReference>
<keyword evidence="7" id="KW-0235">DNA replication</keyword>
<dbReference type="InterPro" id="IPR040982">
    <property type="entry name" value="DNA_pol3_finger"/>
</dbReference>
<sequence length="1117" mass="127417">MSFVHLQVQSSFSLLKSACRIEELVQSAVNQKQTALAIVDENVMYGAIPFYHACKRQGIKPIIGVKLSIIENEETYENSHPLLLLAKNLNGYRNLVKLTSIIGTKSPSGVPKKWLSPYSDGIIAVTPGLEGEIEQALIEDKEDKAMELLSFYRGIFKDFFVSIQDHGIPEEKKLYSSIKNLQDQLNLSLVVTNDVRYIQREDALLQDCLFSIKNGTKLSDEGRPKLRTHEYFFKSKEELQALFSGEETAIQNTVNIANMCELELPFHQSLLPKYTVPEGYTTEEYLKNLCEKGLTGRYETITEQHKDRLEKELSIIHKMGFDDYFLIVWDFIKYAHEQGILVGPGRGSAAGSLVAYLLRITDVDPIQYNLLFERFLNEERISMPDIDIDFPDHSRDEMIEYVATKYGDVHVAQIITFGTLGAKAAIRDIARVMGLTPSEIDRFSKLIPSTVGISLKEVYESSNAFKHHVEQSSLHQKIYEIASRIEGLPRHTSIHAAGVIICEQPLTNYVPLEEGNNGIYITQYPAEVLEELGMVKMDFLGLRNLSLIEQVCSLIEQTTKEKISIQKIPLTDEKTFKLLSKGDTSGVFQLESQGMRRVLQQLRPNQLEDIVAVNALYRPGPMEQIPKFIQYKHGLEEVNYVHEDLKPILETTYGVIVYQEQIMQIAYQLAGFSLSEADLLRRAVSKKKKEVLDEERVHFVNGSLKKGYNEELANKVYDLIVQFANYGFNRSHAVAYSMIAYQLAYLKANYPVQFYAALLSSVIGSDSKIGSYVGEAKMKGIHILPPSINKSDFNFTVENDSIRFSLLAIKNIGMATVREIVQKRPYIDFTDVCIKVSSKAINRKNIENLIFAGCFDEFHFDRAIFLANIDTIFDYVEIVRPENEDQMDFFLDEDFVPKPSFILVDPLNTVVKLEMEKQVLGTYLSGHPVSQYDKLIKELNGVPLAKLMIDSSQKGYCFVYIKNVRVSKTKKQQQMAFLEIEDQSTAVDAIIFPRSYEKYSQLLHAKEVVAIRGKFDQKDERKQLIIDEVFSIEKLEDQVRQLEYTLFIKIPSDFEKSISYTIQKALTQFKGHTKVILYYEKEKRAVQLSSQYCVNPTISCLEHLKQLVGQENVVLKP</sequence>
<dbReference type="PANTHER" id="PTHR32294">
    <property type="entry name" value="DNA POLYMERASE III SUBUNIT ALPHA"/>
    <property type="match status" value="1"/>
</dbReference>
<dbReference type="GO" id="GO:0003887">
    <property type="term" value="F:DNA-directed DNA polymerase activity"/>
    <property type="evidence" value="ECO:0007669"/>
    <property type="project" value="UniProtKB-KW"/>
</dbReference>
<keyword evidence="8" id="KW-0239">DNA-directed DNA polymerase</keyword>
<dbReference type="GO" id="GO:0005737">
    <property type="term" value="C:cytoplasm"/>
    <property type="evidence" value="ECO:0007669"/>
    <property type="project" value="UniProtKB-SubCell"/>
</dbReference>
<reference evidence="12" key="1">
    <citation type="submission" date="2021-04" db="EMBL/GenBank/DDBJ databases">
        <title>Genome seq and assembly of Bacillus sp.</title>
        <authorList>
            <person name="Chhetri G."/>
        </authorList>
    </citation>
    <scope>NUCLEOTIDE SEQUENCE</scope>
    <source>
        <strain evidence="12">RG28</strain>
    </source>
</reference>
<dbReference type="EC" id="2.7.7.7" evidence="3"/>
<feature type="domain" description="Polymerase/histidinol phosphatase N-terminal" evidence="11">
    <location>
        <begin position="4"/>
        <end position="71"/>
    </location>
</feature>
<dbReference type="InterPro" id="IPR016195">
    <property type="entry name" value="Pol/histidinol_Pase-like"/>
</dbReference>
<keyword evidence="13" id="KW-1185">Reference proteome</keyword>
<evidence type="ECO:0000256" key="4">
    <source>
        <dbReference type="ARBA" id="ARBA00019114"/>
    </source>
</evidence>
<evidence type="ECO:0000256" key="1">
    <source>
        <dbReference type="ARBA" id="ARBA00004496"/>
    </source>
</evidence>
<dbReference type="GO" id="GO:0008408">
    <property type="term" value="F:3'-5' exonuclease activity"/>
    <property type="evidence" value="ECO:0007669"/>
    <property type="project" value="InterPro"/>
</dbReference>
<protein>
    <recommendedName>
        <fullName evidence="4">DNA polymerase III subunit alpha</fullName>
        <ecNumber evidence="3">2.7.7.7</ecNumber>
    </recommendedName>
</protein>
<dbReference type="Gene3D" id="1.10.10.1600">
    <property type="entry name" value="Bacterial DNA polymerase III alpha subunit, thumb domain"/>
    <property type="match status" value="1"/>
</dbReference>
<dbReference type="InterPro" id="IPR004805">
    <property type="entry name" value="DnaE2/DnaE/PolC"/>
</dbReference>
<dbReference type="NCBIfam" id="TIGR00594">
    <property type="entry name" value="polc"/>
    <property type="match status" value="1"/>
</dbReference>
<organism evidence="12 13">
    <name type="scientific">Gottfriedia endophytica</name>
    <dbReference type="NCBI Taxonomy" id="2820819"/>
    <lineage>
        <taxon>Bacteria</taxon>
        <taxon>Bacillati</taxon>
        <taxon>Bacillota</taxon>
        <taxon>Bacilli</taxon>
        <taxon>Bacillales</taxon>
        <taxon>Bacillaceae</taxon>
        <taxon>Gottfriedia</taxon>
    </lineage>
</organism>
<dbReference type="InterPro" id="IPR029460">
    <property type="entry name" value="DNAPol_HHH"/>
</dbReference>
<proteinExistence type="inferred from homology"/>
<dbReference type="Gene3D" id="3.20.20.140">
    <property type="entry name" value="Metal-dependent hydrolases"/>
    <property type="match status" value="1"/>
</dbReference>